<dbReference type="Pfam" id="PF10139">
    <property type="entry name" value="Virul_Fac"/>
    <property type="match status" value="1"/>
</dbReference>
<dbReference type="EMBL" id="CP042997">
    <property type="protein sequence ID" value="QEH32063.1"/>
    <property type="molecule type" value="Genomic_DNA"/>
</dbReference>
<sequence>MAFPDPRDRRLIRKAEEVTAVAEELSDWVAAFGGRRKVEGLMPISEADEHELLAQRRRARNLYNSARVPVAAAIYGPSQVGKSLFIGRMLEPMDASFSPLGRDEAMGEPGYYAGLSFTDDLNPQSGSNEATALVTRFTTRERTDPQVLAGYPALARGLTRAEWLSVLGRGFRAECRAPEAIWDEASLEALFGRCDPAPDGAADRRWRADLLDAYAHLRRGDPLRLPVPEAAFNGLLARYPLSDGGYTELASTMFWGGWPELTAMFRSVLRCLAAITAAGRPGLLVHWAGVRFLLDSQRTATVENERSRVFRRVAWEDFRLVEKGGWRVLDFEPGRGGGAEDLAVLQAALLELVIPILPHRLDENWRRAVEEIDVLDIPGMRAGRDGAEGGTRTSAETLEERMEIVKRGKVLYLFDRYIEDLQVQTLLLLVRGGNLEVRGQMKSYVNRWGAARYGKDWPQRVRDVPPALFVGLTGIDEEFRDRSTSAGKELYENRVRQLIDTLGPVMTDFGARNAPFTNAYPLRYPGTWDASESQRARYGPEKWQRARAAFLESEGVRRHVAEAERRWDAAMDDRDGGLSLIGDGFRQSADAAGKQRDLERSLEEVRPRLLGLARSWLASGDANRERERRRQLARRVVDWLRSEPSKSYSRVHGLSQALALREGDAWALADFSERRPAGERIRTESPELLFGEALRGFLGDWAAALAPDRWREQTDGRAEGAPWIGLDDFLDLARSLKDYLLSDAVLTPLRDRLLKIVDLRLKDEAVRRHARRKYVRLALNDVILNLGLSVAPIVPVDEAGLAGLTLMRPFVRRWASRLEPCCAAGAGGDAAIPPGNEDLRALLAEWGDLPDGEAD</sequence>
<dbReference type="InterPro" id="IPR017030">
    <property type="entry name" value="Vir_effector_SfrC"/>
</dbReference>
<proteinExistence type="predicted"/>
<organism evidence="1 2">
    <name type="scientific">Aquisphaera giovannonii</name>
    <dbReference type="NCBI Taxonomy" id="406548"/>
    <lineage>
        <taxon>Bacteria</taxon>
        <taxon>Pseudomonadati</taxon>
        <taxon>Planctomycetota</taxon>
        <taxon>Planctomycetia</taxon>
        <taxon>Isosphaerales</taxon>
        <taxon>Isosphaeraceae</taxon>
        <taxon>Aquisphaera</taxon>
    </lineage>
</organism>
<name>A0A5B9VUK0_9BACT</name>
<dbReference type="AlphaFoldDB" id="A0A5B9VUK0"/>
<reference evidence="1 2" key="1">
    <citation type="submission" date="2019-08" db="EMBL/GenBank/DDBJ databases">
        <title>Deep-cultivation of Planctomycetes and their phenomic and genomic characterization uncovers novel biology.</title>
        <authorList>
            <person name="Wiegand S."/>
            <person name="Jogler M."/>
            <person name="Boedeker C."/>
            <person name="Pinto D."/>
            <person name="Vollmers J."/>
            <person name="Rivas-Marin E."/>
            <person name="Kohn T."/>
            <person name="Peeters S.H."/>
            <person name="Heuer A."/>
            <person name="Rast P."/>
            <person name="Oberbeckmann S."/>
            <person name="Bunk B."/>
            <person name="Jeske O."/>
            <person name="Meyerdierks A."/>
            <person name="Storesund J.E."/>
            <person name="Kallscheuer N."/>
            <person name="Luecker S."/>
            <person name="Lage O.M."/>
            <person name="Pohl T."/>
            <person name="Merkel B.J."/>
            <person name="Hornburger P."/>
            <person name="Mueller R.-W."/>
            <person name="Bruemmer F."/>
            <person name="Labrenz M."/>
            <person name="Spormann A.M."/>
            <person name="Op den Camp H."/>
            <person name="Overmann J."/>
            <person name="Amann R."/>
            <person name="Jetten M.S.M."/>
            <person name="Mascher T."/>
            <person name="Medema M.H."/>
            <person name="Devos D.P."/>
            <person name="Kaster A.-K."/>
            <person name="Ovreas L."/>
            <person name="Rohde M."/>
            <person name="Galperin M.Y."/>
            <person name="Jogler C."/>
        </authorList>
    </citation>
    <scope>NUCLEOTIDE SEQUENCE [LARGE SCALE GENOMIC DNA]</scope>
    <source>
        <strain evidence="1 2">OJF2</strain>
    </source>
</reference>
<gene>
    <name evidence="1" type="ORF">OJF2_05320</name>
</gene>
<accession>A0A5B9VUK0</accession>
<dbReference type="Proteomes" id="UP000324233">
    <property type="component" value="Chromosome"/>
</dbReference>
<dbReference type="KEGG" id="agv:OJF2_05320"/>
<evidence type="ECO:0000313" key="2">
    <source>
        <dbReference type="Proteomes" id="UP000324233"/>
    </source>
</evidence>
<dbReference type="RefSeq" id="WP_168221565.1">
    <property type="nucleotide sequence ID" value="NZ_CP042997.1"/>
</dbReference>
<protein>
    <submittedName>
        <fullName evidence="1">Bacterial virulence factor</fullName>
    </submittedName>
</protein>
<evidence type="ECO:0000313" key="1">
    <source>
        <dbReference type="EMBL" id="QEH32063.1"/>
    </source>
</evidence>
<keyword evidence="2" id="KW-1185">Reference proteome</keyword>